<feature type="transmembrane region" description="Helical" evidence="12">
    <location>
        <begin position="252"/>
        <end position="272"/>
    </location>
</feature>
<keyword evidence="4 12" id="KW-0808">Transferase</keyword>
<evidence type="ECO:0000256" key="1">
    <source>
        <dbReference type="ARBA" id="ARBA00004141"/>
    </source>
</evidence>
<keyword evidence="9 12" id="KW-0472">Membrane</keyword>
<accession>A0AAD5EG53</accession>
<dbReference type="GO" id="GO:0005789">
    <property type="term" value="C:endoplasmic reticulum membrane"/>
    <property type="evidence" value="ECO:0007669"/>
    <property type="project" value="TreeGrafter"/>
</dbReference>
<reference evidence="13" key="2">
    <citation type="journal article" date="2022" name="Proc. Natl. Acad. Sci. U.S.A.">
        <title>Diploid-dominant life cycles characterize the early evolution of Fungi.</title>
        <authorList>
            <person name="Amses K.R."/>
            <person name="Simmons D.R."/>
            <person name="Longcore J.E."/>
            <person name="Mondo S.J."/>
            <person name="Seto K."/>
            <person name="Jeronimo G.H."/>
            <person name="Bonds A.E."/>
            <person name="Quandt C.A."/>
            <person name="Davis W.J."/>
            <person name="Chang Y."/>
            <person name="Federici B.A."/>
            <person name="Kuo A."/>
            <person name="LaButti K."/>
            <person name="Pangilinan J."/>
            <person name="Andreopoulos W."/>
            <person name="Tritt A."/>
            <person name="Riley R."/>
            <person name="Hundley H."/>
            <person name="Johnson J."/>
            <person name="Lipzen A."/>
            <person name="Barry K."/>
            <person name="Lang B.F."/>
            <person name="Cuomo C.A."/>
            <person name="Buchler N.E."/>
            <person name="Grigoriev I.V."/>
            <person name="Spatafora J.W."/>
            <person name="Stajich J.E."/>
            <person name="James T.Y."/>
        </authorList>
    </citation>
    <scope>NUCLEOTIDE SEQUENCE</scope>
    <source>
        <strain evidence="13">AG</strain>
    </source>
</reference>
<evidence type="ECO:0000256" key="5">
    <source>
        <dbReference type="ARBA" id="ARBA00022692"/>
    </source>
</evidence>
<dbReference type="GO" id="GO:0030148">
    <property type="term" value="P:sphingolipid biosynthetic process"/>
    <property type="evidence" value="ECO:0007669"/>
    <property type="project" value="TreeGrafter"/>
</dbReference>
<keyword evidence="10 12" id="KW-0275">Fatty acid biosynthesis</keyword>
<dbReference type="PANTHER" id="PTHR11157:SF134">
    <property type="entry name" value="ELONGATION OF FATTY ACIDS PROTEIN 1-RELATED"/>
    <property type="match status" value="1"/>
</dbReference>
<comment type="catalytic activity">
    <reaction evidence="12">
        <text>an acyl-CoA + malonyl-CoA + H(+) = a 3-oxoacyl-CoA + CO2 + CoA</text>
        <dbReference type="Rhea" id="RHEA:50252"/>
        <dbReference type="ChEBI" id="CHEBI:15378"/>
        <dbReference type="ChEBI" id="CHEBI:16526"/>
        <dbReference type="ChEBI" id="CHEBI:57287"/>
        <dbReference type="ChEBI" id="CHEBI:57384"/>
        <dbReference type="ChEBI" id="CHEBI:58342"/>
        <dbReference type="ChEBI" id="CHEBI:90726"/>
    </reaction>
    <physiologicalReaction direction="left-to-right" evidence="12">
        <dbReference type="Rhea" id="RHEA:50253"/>
    </physiologicalReaction>
</comment>
<dbReference type="PANTHER" id="PTHR11157">
    <property type="entry name" value="FATTY ACID ACYL TRANSFERASE-RELATED"/>
    <property type="match status" value="1"/>
</dbReference>
<keyword evidence="5 12" id="KW-0812">Transmembrane</keyword>
<keyword evidence="8 12" id="KW-0443">Lipid metabolism</keyword>
<comment type="catalytic activity">
    <reaction evidence="11">
        <text>a very-long-chain acyl-CoA + malonyl-CoA + H(+) = a very-long-chain 3-oxoacyl-CoA + CO2 + CoA</text>
        <dbReference type="Rhea" id="RHEA:32727"/>
        <dbReference type="ChEBI" id="CHEBI:15378"/>
        <dbReference type="ChEBI" id="CHEBI:16526"/>
        <dbReference type="ChEBI" id="CHEBI:57287"/>
        <dbReference type="ChEBI" id="CHEBI:57384"/>
        <dbReference type="ChEBI" id="CHEBI:90725"/>
        <dbReference type="ChEBI" id="CHEBI:90736"/>
        <dbReference type="EC" id="2.3.1.199"/>
    </reaction>
</comment>
<comment type="subcellular location">
    <subcellularLocation>
        <location evidence="1">Membrane</location>
        <topology evidence="1">Multi-pass membrane protein</topology>
    </subcellularLocation>
</comment>
<evidence type="ECO:0000256" key="9">
    <source>
        <dbReference type="ARBA" id="ARBA00023136"/>
    </source>
</evidence>
<evidence type="ECO:0000256" key="10">
    <source>
        <dbReference type="ARBA" id="ARBA00023160"/>
    </source>
</evidence>
<keyword evidence="14" id="KW-1185">Reference proteome</keyword>
<dbReference type="Proteomes" id="UP001206595">
    <property type="component" value="Unassembled WGS sequence"/>
</dbReference>
<feature type="transmembrane region" description="Helical" evidence="12">
    <location>
        <begin position="79"/>
        <end position="99"/>
    </location>
</feature>
<comment type="caution">
    <text evidence="13">The sequence shown here is derived from an EMBL/GenBank/DDBJ whole genome shotgun (WGS) entry which is preliminary data.</text>
</comment>
<dbReference type="EMBL" id="MU620897">
    <property type="protein sequence ID" value="KAI8583118.1"/>
    <property type="molecule type" value="Genomic_DNA"/>
</dbReference>
<dbReference type="GeneID" id="75911540"/>
<evidence type="ECO:0000313" key="14">
    <source>
        <dbReference type="Proteomes" id="UP001206595"/>
    </source>
</evidence>
<comment type="similarity">
    <text evidence="2 12">Belongs to the ELO family.</text>
</comment>
<dbReference type="GO" id="GO:0034626">
    <property type="term" value="P:fatty acid elongation, polyunsaturated fatty acid"/>
    <property type="evidence" value="ECO:0007669"/>
    <property type="project" value="TreeGrafter"/>
</dbReference>
<organism evidence="13 14">
    <name type="scientific">Umbelopsis ramanniana AG</name>
    <dbReference type="NCBI Taxonomy" id="1314678"/>
    <lineage>
        <taxon>Eukaryota</taxon>
        <taxon>Fungi</taxon>
        <taxon>Fungi incertae sedis</taxon>
        <taxon>Mucoromycota</taxon>
        <taxon>Mucoromycotina</taxon>
        <taxon>Umbelopsidomycetes</taxon>
        <taxon>Umbelopsidales</taxon>
        <taxon>Umbelopsidaceae</taxon>
        <taxon>Umbelopsis</taxon>
    </lineage>
</organism>
<dbReference type="GO" id="GO:0009922">
    <property type="term" value="F:fatty acid elongase activity"/>
    <property type="evidence" value="ECO:0007669"/>
    <property type="project" value="UniProtKB-EC"/>
</dbReference>
<dbReference type="InterPro" id="IPR002076">
    <property type="entry name" value="ELO_fam"/>
</dbReference>
<sequence length="318" mass="36157">MDLQFSIDQPFGIRLYPYFEQVYQIITGRPANTFVFAPGVTPLSTNNEVLFACVLYLVVIFGTANYMKSFKQPIPLKAVFMLHNVLLTGASLALLLLFIEQLTPIIARHGVFYAVCNDSAWTQPLELLYYLNYLVKYWELADTVFLALKKKKLEFLHYFHHSATMVLCYTQLCGKTSVSWVPITLNLAVHVAMYYYFFRTAAGAKIWWKQYLTTMQIVQFVIDLGFIYVCSFYYFGYAHFNISTKCAGEDVAAAFGCGLLTSYLFLFINFYFKTYKAKSKTMSKAKAVSSAGLVTVETKEGSGQVLNGGQKKSKKSKR</sequence>
<dbReference type="EC" id="2.3.1.-" evidence="12"/>
<feature type="transmembrane region" description="Helical" evidence="12">
    <location>
        <begin position="217"/>
        <end position="240"/>
    </location>
</feature>
<evidence type="ECO:0000256" key="12">
    <source>
        <dbReference type="RuleBase" id="RU361115"/>
    </source>
</evidence>
<evidence type="ECO:0000256" key="4">
    <source>
        <dbReference type="ARBA" id="ARBA00022679"/>
    </source>
</evidence>
<dbReference type="AlphaFoldDB" id="A0AAD5EG53"/>
<dbReference type="PROSITE" id="PS01188">
    <property type="entry name" value="ELO"/>
    <property type="match status" value="1"/>
</dbReference>
<keyword evidence="3 12" id="KW-0444">Lipid biosynthesis</keyword>
<evidence type="ECO:0000256" key="6">
    <source>
        <dbReference type="ARBA" id="ARBA00022832"/>
    </source>
</evidence>
<dbReference type="InterPro" id="IPR030457">
    <property type="entry name" value="ELO_CS"/>
</dbReference>
<evidence type="ECO:0000313" key="13">
    <source>
        <dbReference type="EMBL" id="KAI8583118.1"/>
    </source>
</evidence>
<dbReference type="RefSeq" id="XP_051448122.1">
    <property type="nucleotide sequence ID" value="XM_051586192.1"/>
</dbReference>
<name>A0AAD5EG53_UMBRA</name>
<dbReference type="GO" id="GO:0034625">
    <property type="term" value="P:fatty acid elongation, monounsaturated fatty acid"/>
    <property type="evidence" value="ECO:0007669"/>
    <property type="project" value="TreeGrafter"/>
</dbReference>
<reference evidence="13" key="1">
    <citation type="submission" date="2021-06" db="EMBL/GenBank/DDBJ databases">
        <authorList>
            <consortium name="DOE Joint Genome Institute"/>
            <person name="Mondo S.J."/>
            <person name="Amses K.R."/>
            <person name="Simmons D.R."/>
            <person name="Longcore J.E."/>
            <person name="Seto K."/>
            <person name="Alves G.H."/>
            <person name="Bonds A.E."/>
            <person name="Quandt C.A."/>
            <person name="Davis W.J."/>
            <person name="Chang Y."/>
            <person name="Letcher P.M."/>
            <person name="Powell M.J."/>
            <person name="Kuo A."/>
            <person name="Labutti K."/>
            <person name="Pangilinan J."/>
            <person name="Andreopoulos W."/>
            <person name="Tritt A."/>
            <person name="Riley R."/>
            <person name="Hundley H."/>
            <person name="Johnson J."/>
            <person name="Lipzen A."/>
            <person name="Barry K."/>
            <person name="Berbee M.L."/>
            <person name="Buchler N.E."/>
            <person name="Grigoriev I.V."/>
            <person name="Spatafora J.W."/>
            <person name="Stajich J.E."/>
            <person name="James T.Y."/>
        </authorList>
    </citation>
    <scope>NUCLEOTIDE SEQUENCE</scope>
    <source>
        <strain evidence="13">AG</strain>
    </source>
</reference>
<keyword evidence="6 12" id="KW-0276">Fatty acid metabolism</keyword>
<evidence type="ECO:0000256" key="8">
    <source>
        <dbReference type="ARBA" id="ARBA00023098"/>
    </source>
</evidence>
<gene>
    <name evidence="13" type="ORF">K450DRAFT_224314</name>
</gene>
<dbReference type="GO" id="GO:0042761">
    <property type="term" value="P:very long-chain fatty acid biosynthetic process"/>
    <property type="evidence" value="ECO:0007669"/>
    <property type="project" value="TreeGrafter"/>
</dbReference>
<evidence type="ECO:0000256" key="11">
    <source>
        <dbReference type="ARBA" id="ARBA00047375"/>
    </source>
</evidence>
<evidence type="ECO:0000256" key="7">
    <source>
        <dbReference type="ARBA" id="ARBA00022989"/>
    </source>
</evidence>
<dbReference type="GO" id="GO:0019367">
    <property type="term" value="P:fatty acid elongation, saturated fatty acid"/>
    <property type="evidence" value="ECO:0007669"/>
    <property type="project" value="TreeGrafter"/>
</dbReference>
<feature type="transmembrane region" description="Helical" evidence="12">
    <location>
        <begin position="178"/>
        <end position="197"/>
    </location>
</feature>
<keyword evidence="7 12" id="KW-1133">Transmembrane helix</keyword>
<dbReference type="Pfam" id="PF01151">
    <property type="entry name" value="ELO"/>
    <property type="match status" value="1"/>
</dbReference>
<evidence type="ECO:0000256" key="3">
    <source>
        <dbReference type="ARBA" id="ARBA00022516"/>
    </source>
</evidence>
<proteinExistence type="inferred from homology"/>
<protein>
    <recommendedName>
        <fullName evidence="12">Elongation of fatty acids protein</fullName>
        <ecNumber evidence="12">2.3.1.-</ecNumber>
    </recommendedName>
</protein>
<feature type="transmembrane region" description="Helical" evidence="12">
    <location>
        <begin position="49"/>
        <end position="67"/>
    </location>
</feature>
<evidence type="ECO:0000256" key="2">
    <source>
        <dbReference type="ARBA" id="ARBA00007263"/>
    </source>
</evidence>